<keyword evidence="1" id="KW-0812">Transmembrane</keyword>
<dbReference type="InterPro" id="IPR000326">
    <property type="entry name" value="PAP2/HPO"/>
</dbReference>
<reference evidence="4" key="2">
    <citation type="submission" date="2021-09" db="EMBL/GenBank/DDBJ databases">
        <authorList>
            <person name="Gilroy R."/>
        </authorList>
    </citation>
    <scope>NUCLEOTIDE SEQUENCE</scope>
    <source>
        <strain evidence="4">ChiGjej1B1-18357</strain>
    </source>
</reference>
<keyword evidence="1" id="KW-0472">Membrane</keyword>
<dbReference type="RefSeq" id="WP_303910972.1">
    <property type="nucleotide sequence ID" value="NZ_DYXM01000065.1"/>
</dbReference>
<evidence type="ECO:0000313" key="4">
    <source>
        <dbReference type="EMBL" id="HJE90087.1"/>
    </source>
</evidence>
<accession>A0A921F1M6</accession>
<proteinExistence type="predicted"/>
<dbReference type="SUPFAM" id="SSF48317">
    <property type="entry name" value="Acid phosphatase/Vanadium-dependent haloperoxidase"/>
    <property type="match status" value="1"/>
</dbReference>
<feature type="transmembrane region" description="Helical" evidence="1">
    <location>
        <begin position="181"/>
        <end position="203"/>
    </location>
</feature>
<evidence type="ECO:0000256" key="2">
    <source>
        <dbReference type="SAM" id="SignalP"/>
    </source>
</evidence>
<dbReference type="Proteomes" id="UP000776650">
    <property type="component" value="Unassembled WGS sequence"/>
</dbReference>
<gene>
    <name evidence="4" type="ORF">K8V11_03640</name>
</gene>
<dbReference type="Gene3D" id="1.20.144.10">
    <property type="entry name" value="Phosphatidic acid phosphatase type 2/haloperoxidase"/>
    <property type="match status" value="1"/>
</dbReference>
<dbReference type="EMBL" id="DYXM01000065">
    <property type="protein sequence ID" value="HJE90087.1"/>
    <property type="molecule type" value="Genomic_DNA"/>
</dbReference>
<name>A0A921F1M6_9ACTN</name>
<feature type="transmembrane region" description="Helical" evidence="1">
    <location>
        <begin position="54"/>
        <end position="73"/>
    </location>
</feature>
<feature type="chain" id="PRO_5037381095" evidence="2">
    <location>
        <begin position="22"/>
        <end position="222"/>
    </location>
</feature>
<dbReference type="CDD" id="cd03392">
    <property type="entry name" value="PAP2_like_2"/>
    <property type="match status" value="1"/>
</dbReference>
<keyword evidence="2" id="KW-0732">Signal</keyword>
<dbReference type="Pfam" id="PF01569">
    <property type="entry name" value="PAP2"/>
    <property type="match status" value="1"/>
</dbReference>
<feature type="transmembrane region" description="Helical" evidence="1">
    <location>
        <begin position="85"/>
        <end position="102"/>
    </location>
</feature>
<organism evidence="4 5">
    <name type="scientific">Dietzia timorensis</name>
    <dbReference type="NCBI Taxonomy" id="499555"/>
    <lineage>
        <taxon>Bacteria</taxon>
        <taxon>Bacillati</taxon>
        <taxon>Actinomycetota</taxon>
        <taxon>Actinomycetes</taxon>
        <taxon>Mycobacteriales</taxon>
        <taxon>Dietziaceae</taxon>
        <taxon>Dietzia</taxon>
    </lineage>
</organism>
<keyword evidence="1" id="KW-1133">Transmembrane helix</keyword>
<dbReference type="PANTHER" id="PTHR14969">
    <property type="entry name" value="SPHINGOSINE-1-PHOSPHATE PHOSPHOHYDROLASE"/>
    <property type="match status" value="1"/>
</dbReference>
<feature type="transmembrane region" description="Helical" evidence="1">
    <location>
        <begin position="122"/>
        <end position="143"/>
    </location>
</feature>
<dbReference type="PANTHER" id="PTHR14969:SF13">
    <property type="entry name" value="AT30094P"/>
    <property type="match status" value="1"/>
</dbReference>
<feature type="domain" description="Phosphatidic acid phosphatase type 2/haloperoxidase" evidence="3">
    <location>
        <begin position="82"/>
        <end position="196"/>
    </location>
</feature>
<dbReference type="SMART" id="SM00014">
    <property type="entry name" value="acidPPc"/>
    <property type="match status" value="1"/>
</dbReference>
<evidence type="ECO:0000259" key="3">
    <source>
        <dbReference type="SMART" id="SM00014"/>
    </source>
</evidence>
<comment type="caution">
    <text evidence="4">The sequence shown here is derived from an EMBL/GenBank/DDBJ whole genome shotgun (WGS) entry which is preliminary data.</text>
</comment>
<sequence>MPATARAVCMTSGVAFCLAAAATWFGWTDAIDTAVHDFALEQRSPWFSPPMRAVSAVFAPLAASLLTAVIALCVAARTRRWRRPLLFAAGVLAAALAFRLVKELLRHPRPDTQGWLEYAGGWSFPSGHTTIATTVCLGIVAVFGTSWPKTWRRAAWVLAAVVAAAVGIGRIYLGVHWFGDVVGGTCLGIAASAVMGGVAVTAANRDDRAGAGTGSEAESAEG</sequence>
<feature type="signal peptide" evidence="2">
    <location>
        <begin position="1"/>
        <end position="21"/>
    </location>
</feature>
<reference evidence="4" key="1">
    <citation type="journal article" date="2021" name="PeerJ">
        <title>Extensive microbial diversity within the chicken gut microbiome revealed by metagenomics and culture.</title>
        <authorList>
            <person name="Gilroy R."/>
            <person name="Ravi A."/>
            <person name="Getino M."/>
            <person name="Pursley I."/>
            <person name="Horton D.L."/>
            <person name="Alikhan N.F."/>
            <person name="Baker D."/>
            <person name="Gharbi K."/>
            <person name="Hall N."/>
            <person name="Watson M."/>
            <person name="Adriaenssens E.M."/>
            <person name="Foster-Nyarko E."/>
            <person name="Jarju S."/>
            <person name="Secka A."/>
            <person name="Antonio M."/>
            <person name="Oren A."/>
            <person name="Chaudhuri R.R."/>
            <person name="La Ragione R."/>
            <person name="Hildebrand F."/>
            <person name="Pallen M.J."/>
        </authorList>
    </citation>
    <scope>NUCLEOTIDE SEQUENCE</scope>
    <source>
        <strain evidence="4">ChiGjej1B1-18357</strain>
    </source>
</reference>
<evidence type="ECO:0000256" key="1">
    <source>
        <dbReference type="SAM" id="Phobius"/>
    </source>
</evidence>
<feature type="transmembrane region" description="Helical" evidence="1">
    <location>
        <begin position="155"/>
        <end position="175"/>
    </location>
</feature>
<evidence type="ECO:0000313" key="5">
    <source>
        <dbReference type="Proteomes" id="UP000776650"/>
    </source>
</evidence>
<dbReference type="AlphaFoldDB" id="A0A921F1M6"/>
<protein>
    <submittedName>
        <fullName evidence="4">Phosphatase PAP2 family protein</fullName>
    </submittedName>
</protein>
<dbReference type="InterPro" id="IPR036938">
    <property type="entry name" value="PAP2/HPO_sf"/>
</dbReference>